<organism evidence="1 2">
    <name type="scientific">Apatococcus lobatus</name>
    <dbReference type="NCBI Taxonomy" id="904363"/>
    <lineage>
        <taxon>Eukaryota</taxon>
        <taxon>Viridiplantae</taxon>
        <taxon>Chlorophyta</taxon>
        <taxon>core chlorophytes</taxon>
        <taxon>Trebouxiophyceae</taxon>
        <taxon>Chlorellales</taxon>
        <taxon>Chlorellaceae</taxon>
        <taxon>Apatococcus</taxon>
    </lineage>
</organism>
<dbReference type="Gene3D" id="3.40.50.12780">
    <property type="entry name" value="N-terminal domain of ligase-like"/>
    <property type="match status" value="1"/>
</dbReference>
<evidence type="ECO:0000313" key="1">
    <source>
        <dbReference type="EMBL" id="KAK9834554.1"/>
    </source>
</evidence>
<evidence type="ECO:0000313" key="2">
    <source>
        <dbReference type="Proteomes" id="UP001438707"/>
    </source>
</evidence>
<dbReference type="InterPro" id="IPR042099">
    <property type="entry name" value="ANL_N_sf"/>
</dbReference>
<dbReference type="InterPro" id="IPR045851">
    <property type="entry name" value="AMP-bd_C_sf"/>
</dbReference>
<protein>
    <submittedName>
        <fullName evidence="1">Uncharacterized protein</fullName>
    </submittedName>
</protein>
<dbReference type="AlphaFoldDB" id="A0AAW1RLB8"/>
<sequence length="79" mass="8546">MVPPERSQHRRHPTDGWFHSGDSGFLDEDGFLVVTGRIKELISCGALKFSPDEVDDVLQQHSDVAEAAAFAMPDHGAGG</sequence>
<dbReference type="PANTHER" id="PTHR24096">
    <property type="entry name" value="LONG-CHAIN-FATTY-ACID--COA LIGASE"/>
    <property type="match status" value="1"/>
</dbReference>
<name>A0AAW1RLB8_9CHLO</name>
<keyword evidence="2" id="KW-1185">Reference proteome</keyword>
<comment type="caution">
    <text evidence="1">The sequence shown here is derived from an EMBL/GenBank/DDBJ whole genome shotgun (WGS) entry which is preliminary data.</text>
</comment>
<proteinExistence type="predicted"/>
<dbReference type="SUPFAM" id="SSF56801">
    <property type="entry name" value="Acetyl-CoA synthetase-like"/>
    <property type="match status" value="1"/>
</dbReference>
<reference evidence="1 2" key="1">
    <citation type="journal article" date="2024" name="Nat. Commun.">
        <title>Phylogenomics reveals the evolutionary origins of lichenization in chlorophyte algae.</title>
        <authorList>
            <person name="Puginier C."/>
            <person name="Libourel C."/>
            <person name="Otte J."/>
            <person name="Skaloud P."/>
            <person name="Haon M."/>
            <person name="Grisel S."/>
            <person name="Petersen M."/>
            <person name="Berrin J.G."/>
            <person name="Delaux P.M."/>
            <person name="Dal Grande F."/>
            <person name="Keller J."/>
        </authorList>
    </citation>
    <scope>NUCLEOTIDE SEQUENCE [LARGE SCALE GENOMIC DNA]</scope>
    <source>
        <strain evidence="1 2">SAG 2145</strain>
    </source>
</reference>
<dbReference type="Gene3D" id="3.30.300.30">
    <property type="match status" value="1"/>
</dbReference>
<gene>
    <name evidence="1" type="ORF">WJX74_004509</name>
</gene>
<dbReference type="Proteomes" id="UP001438707">
    <property type="component" value="Unassembled WGS sequence"/>
</dbReference>
<dbReference type="EMBL" id="JALJOS010000009">
    <property type="protein sequence ID" value="KAK9834554.1"/>
    <property type="molecule type" value="Genomic_DNA"/>
</dbReference>
<accession>A0AAW1RLB8</accession>